<feature type="compositionally biased region" description="Basic and acidic residues" evidence="1">
    <location>
        <begin position="793"/>
        <end position="817"/>
    </location>
</feature>
<dbReference type="EMBL" id="JAGHQM010002571">
    <property type="protein sequence ID" value="KAH0548528.1"/>
    <property type="molecule type" value="Genomic_DNA"/>
</dbReference>
<feature type="compositionally biased region" description="Low complexity" evidence="1">
    <location>
        <begin position="205"/>
        <end position="252"/>
    </location>
</feature>
<feature type="compositionally biased region" description="Basic and acidic residues" evidence="1">
    <location>
        <begin position="8"/>
        <end position="25"/>
    </location>
</feature>
<feature type="region of interest" description="Disordered" evidence="1">
    <location>
        <begin position="687"/>
        <end position="749"/>
    </location>
</feature>
<feature type="compositionally biased region" description="Low complexity" evidence="1">
    <location>
        <begin position="54"/>
        <end position="68"/>
    </location>
</feature>
<accession>A0A9P8I5H1</accession>
<dbReference type="Proteomes" id="UP000750711">
    <property type="component" value="Unassembled WGS sequence"/>
</dbReference>
<comment type="caution">
    <text evidence="2">The sequence shown here is derived from an EMBL/GenBank/DDBJ whole genome shotgun (WGS) entry which is preliminary data.</text>
</comment>
<feature type="compositionally biased region" description="Polar residues" evidence="1">
    <location>
        <begin position="652"/>
        <end position="662"/>
    </location>
</feature>
<feature type="region of interest" description="Disordered" evidence="1">
    <location>
        <begin position="354"/>
        <end position="423"/>
    </location>
</feature>
<feature type="compositionally biased region" description="Polar residues" evidence="1">
    <location>
        <begin position="120"/>
        <end position="132"/>
    </location>
</feature>
<evidence type="ECO:0000313" key="2">
    <source>
        <dbReference type="EMBL" id="KAH0548528.1"/>
    </source>
</evidence>
<protein>
    <submittedName>
        <fullName evidence="2">Uncharacterized protein</fullName>
    </submittedName>
</protein>
<feature type="region of interest" description="Disordered" evidence="1">
    <location>
        <begin position="761"/>
        <end position="832"/>
    </location>
</feature>
<organism evidence="2 3">
    <name type="scientific">Trichoglossum hirsutum</name>
    <dbReference type="NCBI Taxonomy" id="265104"/>
    <lineage>
        <taxon>Eukaryota</taxon>
        <taxon>Fungi</taxon>
        <taxon>Dikarya</taxon>
        <taxon>Ascomycota</taxon>
        <taxon>Pezizomycotina</taxon>
        <taxon>Geoglossomycetes</taxon>
        <taxon>Geoglossales</taxon>
        <taxon>Geoglossaceae</taxon>
        <taxon>Trichoglossum</taxon>
    </lineage>
</organism>
<name>A0A9P8I5H1_9PEZI</name>
<evidence type="ECO:0000256" key="1">
    <source>
        <dbReference type="SAM" id="MobiDB-lite"/>
    </source>
</evidence>
<gene>
    <name evidence="2" type="ORF">GP486_007928</name>
</gene>
<evidence type="ECO:0000313" key="3">
    <source>
        <dbReference type="Proteomes" id="UP000750711"/>
    </source>
</evidence>
<sequence length="832" mass="91425">MSSRLLPWKRDDGLRRGSASSDHRRPPGASPPTTPDPAFDEPESPNSSTSAVEPQSQHPQQSQPSAQSNVRRRPVSFFATSPPPSVQGDEMGGSMSTENKTMGRTPPMVRSGPGRPAFISSKSYTGTRSAPGSSHGRVEPPSPLTQTYEPAELPGSLLLINEGFPSTDPGAGRLARWSRGPEKLLPSLAASLGLEKPGAMADSPSITSRDSIISADSSFSNSTSPDVTARPESSIPASSRPTSSRPASSTPQSPNPARLNPNGATRMASRPGFGSPKVISEAQRVSQVLARRVRDLEATVRERDESIKSFKIELDGAQKMHEHEMAKIRELHSTEIRSLKATFTLLERNQQDLTGSPLHTLQTSSLNGSNKMNSRPKGDGQDLVQPLSTKFEEAPRSTQSASESMPSATVSSEPTAASEESIREEMRLEFEKRLEGERRRRKEVLERAQDLHQTRESELMDMLSEREKQVCELEEEVAVWKDDVERVEESLKKFMRISEEYQAEAIRNAAARRKSEAECIALREAITAKEETLKDLRAELEEAKQKIGHSSSPSVGNSNDGDTPSPAPSADAGTEMTRIQQLEAEIKAHVEDIRLYKLDVRGYRKDVRSRDSKISDLAQHIAYLERKFHAKTTEVEDLRRRLATTEKKSSEPDLQQSQQDATPQRPRAATTGLGLNLDELADLRKGQTAPDWPLPQVRPRDHNSTQSTRHTRVPSTGGSGSLNFSDHYRPEDQSPVSSMLPPGLQSHVRPLSPSFAARALQQDSRTAANDKVVPTIPPKSQGRNKPLPIPKVNGKEVKAARVDEQKEPEHVDSKRAEVMSMEGAPGQSWILD</sequence>
<feature type="region of interest" description="Disordered" evidence="1">
    <location>
        <begin position="645"/>
        <end position="669"/>
    </location>
</feature>
<feature type="compositionally biased region" description="Polar residues" evidence="1">
    <location>
        <begin position="396"/>
        <end position="415"/>
    </location>
</feature>
<feature type="compositionally biased region" description="Polar residues" evidence="1">
    <location>
        <begin position="44"/>
        <end position="53"/>
    </location>
</feature>
<feature type="compositionally biased region" description="Polar residues" evidence="1">
    <location>
        <begin position="704"/>
        <end position="724"/>
    </location>
</feature>
<feature type="region of interest" description="Disordered" evidence="1">
    <location>
        <begin position="543"/>
        <end position="575"/>
    </location>
</feature>
<feature type="compositionally biased region" description="Polar residues" evidence="1">
    <location>
        <begin position="354"/>
        <end position="373"/>
    </location>
</feature>
<feature type="compositionally biased region" description="Polar residues" evidence="1">
    <location>
        <begin position="548"/>
        <end position="562"/>
    </location>
</feature>
<keyword evidence="3" id="KW-1185">Reference proteome</keyword>
<reference evidence="2" key="1">
    <citation type="submission" date="2021-03" db="EMBL/GenBank/DDBJ databases">
        <title>Comparative genomics and phylogenomic investigation of the class Geoglossomycetes provide insights into ecological specialization and systematics.</title>
        <authorList>
            <person name="Melie T."/>
            <person name="Pirro S."/>
            <person name="Miller A.N."/>
            <person name="Quandt A."/>
        </authorList>
    </citation>
    <scope>NUCLEOTIDE SEQUENCE</scope>
    <source>
        <strain evidence="2">CAQ_001_2017</strain>
    </source>
</reference>
<dbReference type="AlphaFoldDB" id="A0A9P8I5H1"/>
<proteinExistence type="predicted"/>
<feature type="region of interest" description="Disordered" evidence="1">
    <location>
        <begin position="1"/>
        <end position="284"/>
    </location>
</feature>